<dbReference type="PANTHER" id="PTHR43322:SF5">
    <property type="entry name" value="1-DEOXY-D-XYLULOSE-5-PHOSPHATE SYNTHASE, CHLOROPLASTIC"/>
    <property type="match status" value="1"/>
</dbReference>
<evidence type="ECO:0000313" key="7">
    <source>
        <dbReference type="EMBL" id="CAB4638406.1"/>
    </source>
</evidence>
<evidence type="ECO:0000256" key="4">
    <source>
        <dbReference type="ARBA" id="ARBA00023052"/>
    </source>
</evidence>
<dbReference type="PANTHER" id="PTHR43322">
    <property type="entry name" value="1-D-DEOXYXYLULOSE 5-PHOSPHATE SYNTHASE-RELATED"/>
    <property type="match status" value="1"/>
</dbReference>
<evidence type="ECO:0000256" key="2">
    <source>
        <dbReference type="ARBA" id="ARBA00011738"/>
    </source>
</evidence>
<feature type="compositionally biased region" description="Low complexity" evidence="5">
    <location>
        <begin position="86"/>
        <end position="95"/>
    </location>
</feature>
<evidence type="ECO:0000256" key="1">
    <source>
        <dbReference type="ARBA" id="ARBA00001946"/>
    </source>
</evidence>
<sequence>MSAEHRLVVTIEDGIKVGGIGTRVRQDLRDAQVDTALTEIGLPDEFIDHATRNEILEDAGLTAQAIARNIVAQVVGSRIPHARSVEASSSTSEATKPSTIS</sequence>
<dbReference type="GO" id="GO:0019288">
    <property type="term" value="P:isopentenyl diphosphate biosynthetic process, methylerythritol 4-phosphate pathway"/>
    <property type="evidence" value="ECO:0007669"/>
    <property type="project" value="TreeGrafter"/>
</dbReference>
<dbReference type="InterPro" id="IPR033248">
    <property type="entry name" value="Transketolase_C"/>
</dbReference>
<keyword evidence="4" id="KW-0786">Thiamine pyrophosphate</keyword>
<dbReference type="EMBL" id="CAEZVN010000116">
    <property type="protein sequence ID" value="CAB4638406.1"/>
    <property type="molecule type" value="Genomic_DNA"/>
</dbReference>
<evidence type="ECO:0000256" key="5">
    <source>
        <dbReference type="SAM" id="MobiDB-lite"/>
    </source>
</evidence>
<protein>
    <submittedName>
        <fullName evidence="7">Unannotated protein</fullName>
    </submittedName>
</protein>
<dbReference type="InterPro" id="IPR005477">
    <property type="entry name" value="Dxylulose-5-P_synthase"/>
</dbReference>
<comment type="subunit">
    <text evidence="2">Homodimer.</text>
</comment>
<dbReference type="Gene3D" id="3.40.50.920">
    <property type="match status" value="1"/>
</dbReference>
<proteinExistence type="predicted"/>
<evidence type="ECO:0000259" key="6">
    <source>
        <dbReference type="Pfam" id="PF02780"/>
    </source>
</evidence>
<organism evidence="7">
    <name type="scientific">freshwater metagenome</name>
    <dbReference type="NCBI Taxonomy" id="449393"/>
    <lineage>
        <taxon>unclassified sequences</taxon>
        <taxon>metagenomes</taxon>
        <taxon>ecological metagenomes</taxon>
    </lineage>
</organism>
<evidence type="ECO:0000256" key="3">
    <source>
        <dbReference type="ARBA" id="ARBA00022679"/>
    </source>
</evidence>
<dbReference type="InterPro" id="IPR009014">
    <property type="entry name" value="Transketo_C/PFOR_II"/>
</dbReference>
<dbReference type="SUPFAM" id="SSF52922">
    <property type="entry name" value="TK C-terminal domain-like"/>
    <property type="match status" value="1"/>
</dbReference>
<keyword evidence="3" id="KW-0808">Transferase</keyword>
<gene>
    <name evidence="7" type="ORF">UFOPK2001_00995</name>
</gene>
<feature type="domain" description="Transketolase C-terminal" evidence="6">
    <location>
        <begin position="3"/>
        <end position="66"/>
    </location>
</feature>
<dbReference type="GO" id="GO:0008661">
    <property type="term" value="F:1-deoxy-D-xylulose-5-phosphate synthase activity"/>
    <property type="evidence" value="ECO:0007669"/>
    <property type="project" value="InterPro"/>
</dbReference>
<name>A0A6J6JN86_9ZZZZ</name>
<accession>A0A6J6JN86</accession>
<dbReference type="GO" id="GO:0005829">
    <property type="term" value="C:cytosol"/>
    <property type="evidence" value="ECO:0007669"/>
    <property type="project" value="TreeGrafter"/>
</dbReference>
<dbReference type="GO" id="GO:0016114">
    <property type="term" value="P:terpenoid biosynthetic process"/>
    <property type="evidence" value="ECO:0007669"/>
    <property type="project" value="InterPro"/>
</dbReference>
<comment type="cofactor">
    <cofactor evidence="1">
        <name>Mg(2+)</name>
        <dbReference type="ChEBI" id="CHEBI:18420"/>
    </cofactor>
</comment>
<reference evidence="7" key="1">
    <citation type="submission" date="2020-05" db="EMBL/GenBank/DDBJ databases">
        <authorList>
            <person name="Chiriac C."/>
            <person name="Salcher M."/>
            <person name="Ghai R."/>
            <person name="Kavagutti S V."/>
        </authorList>
    </citation>
    <scope>NUCLEOTIDE SEQUENCE</scope>
</reference>
<dbReference type="Pfam" id="PF02780">
    <property type="entry name" value="Transketolase_C"/>
    <property type="match status" value="1"/>
</dbReference>
<dbReference type="AlphaFoldDB" id="A0A6J6JN86"/>
<feature type="region of interest" description="Disordered" evidence="5">
    <location>
        <begin position="82"/>
        <end position="101"/>
    </location>
</feature>